<evidence type="ECO:0000256" key="2">
    <source>
        <dbReference type="ARBA" id="ARBA00022692"/>
    </source>
</evidence>
<feature type="transmembrane region" description="Helical" evidence="5">
    <location>
        <begin position="366"/>
        <end position="393"/>
    </location>
</feature>
<keyword evidence="3 5" id="KW-1133">Transmembrane helix</keyword>
<dbReference type="InterPro" id="IPR020846">
    <property type="entry name" value="MFS_dom"/>
</dbReference>
<evidence type="ECO:0000256" key="3">
    <source>
        <dbReference type="ARBA" id="ARBA00022989"/>
    </source>
</evidence>
<dbReference type="InterPro" id="IPR011701">
    <property type="entry name" value="MFS"/>
</dbReference>
<keyword evidence="8" id="KW-1185">Reference proteome</keyword>
<feature type="transmembrane region" description="Helical" evidence="5">
    <location>
        <begin position="20"/>
        <end position="44"/>
    </location>
</feature>
<keyword evidence="4 5" id="KW-0472">Membrane</keyword>
<dbReference type="GO" id="GO:0022857">
    <property type="term" value="F:transmembrane transporter activity"/>
    <property type="evidence" value="ECO:0007669"/>
    <property type="project" value="InterPro"/>
</dbReference>
<comment type="caution">
    <text evidence="7">The sequence shown here is derived from an EMBL/GenBank/DDBJ whole genome shotgun (WGS) entry which is preliminary data.</text>
</comment>
<dbReference type="PROSITE" id="PS50850">
    <property type="entry name" value="MFS"/>
    <property type="match status" value="1"/>
</dbReference>
<feature type="transmembrane region" description="Helical" evidence="5">
    <location>
        <begin position="175"/>
        <end position="197"/>
    </location>
</feature>
<accession>A0A7W4V427</accession>
<feature type="transmembrane region" description="Helical" evidence="5">
    <location>
        <begin position="56"/>
        <end position="77"/>
    </location>
</feature>
<dbReference type="InterPro" id="IPR036259">
    <property type="entry name" value="MFS_trans_sf"/>
</dbReference>
<comment type="subcellular location">
    <subcellularLocation>
        <location evidence="1">Cell membrane</location>
        <topology evidence="1">Multi-pass membrane protein</topology>
    </subcellularLocation>
</comment>
<evidence type="ECO:0000313" key="7">
    <source>
        <dbReference type="EMBL" id="MBB2976498.1"/>
    </source>
</evidence>
<evidence type="ECO:0000259" key="6">
    <source>
        <dbReference type="PROSITE" id="PS50850"/>
    </source>
</evidence>
<dbReference type="PANTHER" id="PTHR23527:SF1">
    <property type="entry name" value="BLL3282 PROTEIN"/>
    <property type="match status" value="1"/>
</dbReference>
<protein>
    <submittedName>
        <fullName evidence="7">MFS family permease</fullName>
    </submittedName>
</protein>
<feature type="transmembrane region" description="Helical" evidence="5">
    <location>
        <begin position="153"/>
        <end position="169"/>
    </location>
</feature>
<dbReference type="SUPFAM" id="SSF103473">
    <property type="entry name" value="MFS general substrate transporter"/>
    <property type="match status" value="1"/>
</dbReference>
<dbReference type="InterPro" id="IPR052952">
    <property type="entry name" value="MFS-Transporter"/>
</dbReference>
<keyword evidence="2 5" id="KW-0812">Transmembrane</keyword>
<dbReference type="AlphaFoldDB" id="A0A7W4V427"/>
<evidence type="ECO:0000256" key="5">
    <source>
        <dbReference type="SAM" id="Phobius"/>
    </source>
</evidence>
<evidence type="ECO:0000313" key="8">
    <source>
        <dbReference type="Proteomes" id="UP000529310"/>
    </source>
</evidence>
<dbReference type="Pfam" id="PF07690">
    <property type="entry name" value="MFS_1"/>
    <property type="match status" value="1"/>
</dbReference>
<feature type="transmembrane region" description="Helical" evidence="5">
    <location>
        <begin position="252"/>
        <end position="273"/>
    </location>
</feature>
<dbReference type="Gene3D" id="1.20.1250.20">
    <property type="entry name" value="MFS general substrate transporter like domains"/>
    <property type="match status" value="2"/>
</dbReference>
<feature type="transmembrane region" description="Helical" evidence="5">
    <location>
        <begin position="218"/>
        <end position="246"/>
    </location>
</feature>
<dbReference type="EMBL" id="JACHWQ010000006">
    <property type="protein sequence ID" value="MBB2976498.1"/>
    <property type="molecule type" value="Genomic_DNA"/>
</dbReference>
<sequence>MANVTTSGVERVPFAAWRMLGFGVAAQSAGTFVVSTPAFLIPMLHLQQGVSLADAGMLAAAPTFGMVLTLVAWGALADRIGERWVIAGGLALTAVLTAIAASTSGFVALGLLLVLAGAASASTNSASGRIVVGWFPRQRRGLAMGIRQMSQPLGVALAAIVVPTLAENYGVGAPFLAAAIALAVLTVACAVAIANPPRPVRAATSTSQSRNPYANGPFLVRIHIVSILLVIPQFTLSTFGLVWLVGGLQWNATAAGVLIAVSQFIGALGRIVVGFVSDRVETRVGVLRWVAVSCVGVMLLLAGVGELHWSAAAAVVLILASTVTVADNGLAFTSVAEAAGPAWAGRALGVQNTGQFVAASAVGPGIGALIALVGYPLTFALVALAPLASLGLIPKRDQHWS</sequence>
<feature type="transmembrane region" description="Helical" evidence="5">
    <location>
        <begin position="84"/>
        <end position="101"/>
    </location>
</feature>
<organism evidence="7 8">
    <name type="scientific">Microbacterium endophyticum</name>
    <dbReference type="NCBI Taxonomy" id="1526412"/>
    <lineage>
        <taxon>Bacteria</taxon>
        <taxon>Bacillati</taxon>
        <taxon>Actinomycetota</taxon>
        <taxon>Actinomycetes</taxon>
        <taxon>Micrococcales</taxon>
        <taxon>Microbacteriaceae</taxon>
        <taxon>Microbacterium</taxon>
    </lineage>
</organism>
<feature type="domain" description="Major facilitator superfamily (MFS) profile" evidence="6">
    <location>
        <begin position="16"/>
        <end position="397"/>
    </location>
</feature>
<evidence type="ECO:0000256" key="1">
    <source>
        <dbReference type="ARBA" id="ARBA00004651"/>
    </source>
</evidence>
<dbReference type="RefSeq" id="WP_375782619.1">
    <property type="nucleotide sequence ID" value="NZ_CP049255.1"/>
</dbReference>
<dbReference type="GO" id="GO:0005886">
    <property type="term" value="C:plasma membrane"/>
    <property type="evidence" value="ECO:0007669"/>
    <property type="project" value="UniProtKB-SubCell"/>
</dbReference>
<dbReference type="PANTHER" id="PTHR23527">
    <property type="entry name" value="BLL3282 PROTEIN"/>
    <property type="match status" value="1"/>
</dbReference>
<evidence type="ECO:0000256" key="4">
    <source>
        <dbReference type="ARBA" id="ARBA00023136"/>
    </source>
</evidence>
<feature type="transmembrane region" description="Helical" evidence="5">
    <location>
        <begin position="285"/>
        <end position="304"/>
    </location>
</feature>
<dbReference type="Proteomes" id="UP000529310">
    <property type="component" value="Unassembled WGS sequence"/>
</dbReference>
<gene>
    <name evidence="7" type="ORF">FHX49_002073</name>
</gene>
<proteinExistence type="predicted"/>
<reference evidence="7 8" key="1">
    <citation type="submission" date="2020-08" db="EMBL/GenBank/DDBJ databases">
        <title>Sequencing the genomes of 1000 actinobacteria strains.</title>
        <authorList>
            <person name="Klenk H.-P."/>
        </authorList>
    </citation>
    <scope>NUCLEOTIDE SEQUENCE [LARGE SCALE GENOMIC DNA]</scope>
    <source>
        <strain evidence="7 8">DSM 27099</strain>
    </source>
</reference>
<name>A0A7W4V427_9MICO</name>
<feature type="transmembrane region" description="Helical" evidence="5">
    <location>
        <begin position="107"/>
        <end position="132"/>
    </location>
</feature>